<dbReference type="Proteomes" id="UP000753961">
    <property type="component" value="Unassembled WGS sequence"/>
</dbReference>
<dbReference type="EMBL" id="JAHVHU010000005">
    <property type="protein sequence ID" value="MBY5957524.1"/>
    <property type="molecule type" value="Genomic_DNA"/>
</dbReference>
<dbReference type="AlphaFoldDB" id="A0A953LC92"/>
<comment type="caution">
    <text evidence="1">The sequence shown here is derived from an EMBL/GenBank/DDBJ whole genome shotgun (WGS) entry which is preliminary data.</text>
</comment>
<protein>
    <recommendedName>
        <fullName evidence="3">SatD family (SatD)</fullName>
    </recommendedName>
</protein>
<gene>
    <name evidence="1" type="ORF">KUV50_05205</name>
</gene>
<sequence>MYAVITGDVVGSTTSQTRGDQNKYGLLDESLTTAFESMMTQGWVSKGDFTSFRGDSFQGVLPAEHGLEAVLLIKSALKGGVTADLKADHGLSWSCRLGMGIGEVTYRAPHVSKSNGPAFHRSGRLLDAMPRDHFVAMASPWDSVNEELELMCRYLDIIIERLWTVKSARSVYVHLKENYTQQEMADLFGISQPALSQRIQSAEWAVLEQTIRRYHSIINLNRQ</sequence>
<organism evidence="1 2">
    <name type="scientific">Membranihabitans marinus</name>
    <dbReference type="NCBI Taxonomy" id="1227546"/>
    <lineage>
        <taxon>Bacteria</taxon>
        <taxon>Pseudomonadati</taxon>
        <taxon>Bacteroidota</taxon>
        <taxon>Saprospiria</taxon>
        <taxon>Saprospirales</taxon>
        <taxon>Saprospiraceae</taxon>
        <taxon>Membranihabitans</taxon>
    </lineage>
</organism>
<reference evidence="1" key="1">
    <citation type="submission" date="2021-06" db="EMBL/GenBank/DDBJ databases">
        <title>44 bacteria genomes isolated from Dapeng, Shenzhen.</title>
        <authorList>
            <person name="Zheng W."/>
            <person name="Yu S."/>
            <person name="Huang Y."/>
        </authorList>
    </citation>
    <scope>NUCLEOTIDE SEQUENCE</scope>
    <source>
        <strain evidence="1">DP5N28-2</strain>
    </source>
</reference>
<keyword evidence="2" id="KW-1185">Reference proteome</keyword>
<name>A0A953LC92_9BACT</name>
<accession>A0A953LC92</accession>
<proteinExistence type="predicted"/>
<evidence type="ECO:0000313" key="2">
    <source>
        <dbReference type="Proteomes" id="UP000753961"/>
    </source>
</evidence>
<evidence type="ECO:0000313" key="1">
    <source>
        <dbReference type="EMBL" id="MBY5957524.1"/>
    </source>
</evidence>
<evidence type="ECO:0008006" key="3">
    <source>
        <dbReference type="Google" id="ProtNLM"/>
    </source>
</evidence>
<dbReference type="RefSeq" id="WP_222579043.1">
    <property type="nucleotide sequence ID" value="NZ_JAHVHU010000005.1"/>
</dbReference>